<keyword evidence="1" id="KW-1133">Transmembrane helix</keyword>
<feature type="non-terminal residue" evidence="2">
    <location>
        <position position="1"/>
    </location>
</feature>
<proteinExistence type="predicted"/>
<dbReference type="AlphaFoldDB" id="A0A0K2T1M0"/>
<feature type="transmembrane region" description="Helical" evidence="1">
    <location>
        <begin position="41"/>
        <end position="63"/>
    </location>
</feature>
<organism evidence="2">
    <name type="scientific">Lepeophtheirus salmonis</name>
    <name type="common">Salmon louse</name>
    <name type="synonym">Caligus salmonis</name>
    <dbReference type="NCBI Taxonomy" id="72036"/>
    <lineage>
        <taxon>Eukaryota</taxon>
        <taxon>Metazoa</taxon>
        <taxon>Ecdysozoa</taxon>
        <taxon>Arthropoda</taxon>
        <taxon>Crustacea</taxon>
        <taxon>Multicrustacea</taxon>
        <taxon>Hexanauplia</taxon>
        <taxon>Copepoda</taxon>
        <taxon>Siphonostomatoida</taxon>
        <taxon>Caligidae</taxon>
        <taxon>Lepeophtheirus</taxon>
    </lineage>
</organism>
<evidence type="ECO:0000313" key="2">
    <source>
        <dbReference type="EMBL" id="CDW19356.1"/>
    </source>
</evidence>
<protein>
    <submittedName>
        <fullName evidence="2">Uncharacterized protein</fullName>
    </submittedName>
</protein>
<dbReference type="EMBL" id="HACA01001995">
    <property type="protein sequence ID" value="CDW19356.1"/>
    <property type="molecule type" value="Transcribed_RNA"/>
</dbReference>
<accession>A0A0K2T1M0</accession>
<reference evidence="2" key="1">
    <citation type="submission" date="2014-05" db="EMBL/GenBank/DDBJ databases">
        <authorList>
            <person name="Chronopoulou M."/>
        </authorList>
    </citation>
    <scope>NUCLEOTIDE SEQUENCE</scope>
    <source>
        <tissue evidence="2">Whole organism</tissue>
    </source>
</reference>
<keyword evidence="1" id="KW-0812">Transmembrane</keyword>
<evidence type="ECO:0000256" key="1">
    <source>
        <dbReference type="SAM" id="Phobius"/>
    </source>
</evidence>
<name>A0A0K2T1M0_LEPSM</name>
<sequence length="67" mass="7932">GLNLNHPLSLSPIWRWKENVWTNLYRIPVISFPVKFLSGHFIPTLIFNDVILSKAFIYIYILLVRSF</sequence>
<keyword evidence="1" id="KW-0472">Membrane</keyword>